<evidence type="ECO:0000256" key="6">
    <source>
        <dbReference type="ARBA" id="ARBA00023277"/>
    </source>
</evidence>
<evidence type="ECO:0000256" key="3">
    <source>
        <dbReference type="ARBA" id="ARBA00012744"/>
    </source>
</evidence>
<dbReference type="PANTHER" id="PTHR10353:SF36">
    <property type="entry name" value="LP05116P"/>
    <property type="match status" value="1"/>
</dbReference>
<dbReference type="PANTHER" id="PTHR10353">
    <property type="entry name" value="GLYCOSYL HYDROLASE"/>
    <property type="match status" value="1"/>
</dbReference>
<dbReference type="PRINTS" id="PR00131">
    <property type="entry name" value="GLHYDRLASE1"/>
</dbReference>
<comment type="catalytic activity">
    <reaction evidence="1 11">
        <text>Hydrolysis of terminal, non-reducing beta-D-glucosyl residues with release of beta-D-glucose.</text>
        <dbReference type="EC" id="3.2.1.21"/>
    </reaction>
</comment>
<evidence type="ECO:0000256" key="7">
    <source>
        <dbReference type="ARBA" id="ARBA00023295"/>
    </source>
</evidence>
<dbReference type="FunFam" id="3.20.20.80:FF:000004">
    <property type="entry name" value="Beta-glucosidase 6-phospho-beta-glucosidase"/>
    <property type="match status" value="1"/>
</dbReference>
<name>A0A1G9RTX1_ALLAB</name>
<keyword evidence="5" id="KW-0136">Cellulose degradation</keyword>
<dbReference type="Gene3D" id="3.20.20.80">
    <property type="entry name" value="Glycosidases"/>
    <property type="match status" value="1"/>
</dbReference>
<evidence type="ECO:0000256" key="11">
    <source>
        <dbReference type="RuleBase" id="RU361175"/>
    </source>
</evidence>
<evidence type="ECO:0000313" key="13">
    <source>
        <dbReference type="Proteomes" id="UP000183376"/>
    </source>
</evidence>
<proteinExistence type="inferred from homology"/>
<evidence type="ECO:0000256" key="2">
    <source>
        <dbReference type="ARBA" id="ARBA00010838"/>
    </source>
</evidence>
<dbReference type="GO" id="GO:0030245">
    <property type="term" value="P:cellulose catabolic process"/>
    <property type="evidence" value="ECO:0007669"/>
    <property type="project" value="UniProtKB-KW"/>
</dbReference>
<reference evidence="12 13" key="1">
    <citation type="submission" date="2016-10" db="EMBL/GenBank/DDBJ databases">
        <authorList>
            <person name="de Groot N.N."/>
        </authorList>
    </citation>
    <scope>NUCLEOTIDE SEQUENCE [LARGE SCALE GENOMIC DNA]</scope>
    <source>
        <strain evidence="12 13">DSM 44149</strain>
    </source>
</reference>
<dbReference type="GO" id="GO:0005829">
    <property type="term" value="C:cytosol"/>
    <property type="evidence" value="ECO:0007669"/>
    <property type="project" value="TreeGrafter"/>
</dbReference>
<feature type="binding site" evidence="10">
    <location>
        <position position="121"/>
    </location>
    <ligand>
        <name>substrate</name>
    </ligand>
</feature>
<feature type="binding site" evidence="10">
    <location>
        <position position="297"/>
    </location>
    <ligand>
        <name>substrate</name>
    </ligand>
</feature>
<keyword evidence="13" id="KW-1185">Reference proteome</keyword>
<dbReference type="InterPro" id="IPR017736">
    <property type="entry name" value="Glyco_hydro_1_beta-glucosidase"/>
</dbReference>
<feature type="binding site" evidence="10">
    <location>
        <position position="397"/>
    </location>
    <ligand>
        <name>substrate</name>
    </ligand>
</feature>
<dbReference type="EC" id="3.2.1.21" evidence="3 11"/>
<dbReference type="OrthoDB" id="9765195at2"/>
<evidence type="ECO:0000256" key="8">
    <source>
        <dbReference type="ARBA" id="ARBA00023326"/>
    </source>
</evidence>
<feature type="binding site" evidence="10">
    <location>
        <position position="20"/>
    </location>
    <ligand>
        <name>substrate</name>
    </ligand>
</feature>
<evidence type="ECO:0000256" key="4">
    <source>
        <dbReference type="ARBA" id="ARBA00022801"/>
    </source>
</evidence>
<sequence>MPTKRFPDGFLWGASTSAYQIEGAVDADGRGESIWDRFSRTPGAVDNGDTGDRACDHYNRWREDVSLMSELGLSGYRFSLAWPRLFPTGSGRPLQAGIDHYNRLIDAVLEKGITPLVTLYHWDLPQTLQGIGGWRNRDVVERFADYASTCFESFGDRVKDWVTQNEPWIVGVLGHQLGIHAPGEKDLRGTVTAMHHLLLSHGRAVQALRAGGSGGRAGVAFSLFPHYPASDRPEDIGASEASDGYVNRWFLDPVLRGTYPDDMREHYERLIGPLDMVRPGDLDVIGAGSDFIGVNYYSPRIMRAEPDHEPFGWAVAEVPEGEPVTDAGWHIAPSALTDLMLRLHNDYGDIPILITENGGVFDDVLHDTRRIEFLRDHLAALHKAIEAGAPVRGYFHWSLMDNFEWAMGYAPRFGLVHVDYETLARTVKDSGRYYAQIARTNELSTDE</sequence>
<evidence type="ECO:0000313" key="12">
    <source>
        <dbReference type="EMBL" id="SDM26437.1"/>
    </source>
</evidence>
<feature type="active site" description="Nucleophile" evidence="9">
    <location>
        <position position="356"/>
    </location>
</feature>
<keyword evidence="8" id="KW-0624">Polysaccharide degradation</keyword>
<evidence type="ECO:0000256" key="9">
    <source>
        <dbReference type="PIRSR" id="PIRSR617736-1"/>
    </source>
</evidence>
<dbReference type="GO" id="GO:0008422">
    <property type="term" value="F:beta-glucosidase activity"/>
    <property type="evidence" value="ECO:0007669"/>
    <property type="project" value="UniProtKB-EC"/>
</dbReference>
<protein>
    <recommendedName>
        <fullName evidence="3 11">Beta-glucosidase</fullName>
        <ecNumber evidence="3 11">3.2.1.21</ecNumber>
    </recommendedName>
</protein>
<dbReference type="NCBIfam" id="TIGR03356">
    <property type="entry name" value="BGL"/>
    <property type="match status" value="1"/>
</dbReference>
<evidence type="ECO:0000256" key="1">
    <source>
        <dbReference type="ARBA" id="ARBA00000448"/>
    </source>
</evidence>
<gene>
    <name evidence="12" type="ORF">SAMN04489726_0666</name>
</gene>
<evidence type="ECO:0000256" key="5">
    <source>
        <dbReference type="ARBA" id="ARBA00023001"/>
    </source>
</evidence>
<dbReference type="Proteomes" id="UP000183376">
    <property type="component" value="Chromosome I"/>
</dbReference>
<dbReference type="PROSITE" id="PS00653">
    <property type="entry name" value="GLYCOSYL_HYDROL_F1_2"/>
    <property type="match status" value="1"/>
</dbReference>
<dbReference type="eggNOG" id="COG2723">
    <property type="taxonomic scope" value="Bacteria"/>
</dbReference>
<comment type="similarity">
    <text evidence="2 11">Belongs to the glycosyl hydrolase 1 family.</text>
</comment>
<dbReference type="InterPro" id="IPR033132">
    <property type="entry name" value="GH_1_N_CS"/>
</dbReference>
<keyword evidence="4 11" id="KW-0378">Hydrolase</keyword>
<dbReference type="STRING" id="211114.SAMN04489726_0666"/>
<feature type="active site" description="Proton donor" evidence="9">
    <location>
        <position position="166"/>
    </location>
</feature>
<dbReference type="EMBL" id="LT629701">
    <property type="protein sequence ID" value="SDM26437.1"/>
    <property type="molecule type" value="Genomic_DNA"/>
</dbReference>
<evidence type="ECO:0000256" key="10">
    <source>
        <dbReference type="PIRSR" id="PIRSR617736-2"/>
    </source>
</evidence>
<dbReference type="RefSeq" id="WP_030432322.1">
    <property type="nucleotide sequence ID" value="NZ_JOEF01000025.1"/>
</dbReference>
<organism evidence="12 13">
    <name type="scientific">Allokutzneria albata</name>
    <name type="common">Kibdelosporangium albatum</name>
    <dbReference type="NCBI Taxonomy" id="211114"/>
    <lineage>
        <taxon>Bacteria</taxon>
        <taxon>Bacillati</taxon>
        <taxon>Actinomycetota</taxon>
        <taxon>Actinomycetes</taxon>
        <taxon>Pseudonocardiales</taxon>
        <taxon>Pseudonocardiaceae</taxon>
        <taxon>Allokutzneria</taxon>
    </lineage>
</organism>
<accession>A0A1G9RTX1</accession>
<dbReference type="InterPro" id="IPR017853">
    <property type="entry name" value="GH"/>
</dbReference>
<dbReference type="Pfam" id="PF00232">
    <property type="entry name" value="Glyco_hydro_1"/>
    <property type="match status" value="1"/>
</dbReference>
<feature type="binding site" evidence="10">
    <location>
        <begin position="404"/>
        <end position="405"/>
    </location>
    <ligand>
        <name>substrate</name>
    </ligand>
</feature>
<feature type="binding site" evidence="10">
    <location>
        <position position="165"/>
    </location>
    <ligand>
        <name>substrate</name>
    </ligand>
</feature>
<dbReference type="AlphaFoldDB" id="A0A1G9RTX1"/>
<keyword evidence="7 11" id="KW-0326">Glycosidase</keyword>
<dbReference type="SUPFAM" id="SSF51445">
    <property type="entry name" value="(Trans)glycosidases"/>
    <property type="match status" value="1"/>
</dbReference>
<dbReference type="InterPro" id="IPR001360">
    <property type="entry name" value="Glyco_hydro_1"/>
</dbReference>
<keyword evidence="6" id="KW-0119">Carbohydrate metabolism</keyword>